<proteinExistence type="predicted"/>
<evidence type="ECO:0000313" key="3">
    <source>
        <dbReference type="Proteomes" id="UP001243330"/>
    </source>
</evidence>
<dbReference type="AlphaFoldDB" id="A0AAD9AEF8"/>
<sequence>MNTGRKRRLAIPNKTRTNRGVSKRERKEEPFRQKNGSLFETKETRARGPEERFPSLLSLRSTKPNTDCDVFGTSA</sequence>
<organism evidence="2 3">
    <name type="scientific">Colletotrichum chrysophilum</name>
    <dbReference type="NCBI Taxonomy" id="1836956"/>
    <lineage>
        <taxon>Eukaryota</taxon>
        <taxon>Fungi</taxon>
        <taxon>Dikarya</taxon>
        <taxon>Ascomycota</taxon>
        <taxon>Pezizomycotina</taxon>
        <taxon>Sordariomycetes</taxon>
        <taxon>Hypocreomycetidae</taxon>
        <taxon>Glomerellales</taxon>
        <taxon>Glomerellaceae</taxon>
        <taxon>Colletotrichum</taxon>
        <taxon>Colletotrichum gloeosporioides species complex</taxon>
    </lineage>
</organism>
<accession>A0AAD9AEF8</accession>
<feature type="region of interest" description="Disordered" evidence="1">
    <location>
        <begin position="1"/>
        <end position="53"/>
    </location>
</feature>
<feature type="compositionally biased region" description="Basic and acidic residues" evidence="1">
    <location>
        <begin position="22"/>
        <end position="32"/>
    </location>
</feature>
<keyword evidence="3" id="KW-1185">Reference proteome</keyword>
<gene>
    <name evidence="2" type="ORF">CCHR01_10691</name>
</gene>
<dbReference type="Proteomes" id="UP001243330">
    <property type="component" value="Unassembled WGS sequence"/>
</dbReference>
<protein>
    <submittedName>
        <fullName evidence="2">Uncharacterized protein</fullName>
    </submittedName>
</protein>
<name>A0AAD9AEF8_9PEZI</name>
<reference evidence="2" key="1">
    <citation type="submission" date="2023-01" db="EMBL/GenBank/DDBJ databases">
        <title>Colletotrichum chrysophilum M932 genome sequence.</title>
        <authorList>
            <person name="Baroncelli R."/>
        </authorList>
    </citation>
    <scope>NUCLEOTIDE SEQUENCE</scope>
    <source>
        <strain evidence="2">M932</strain>
    </source>
</reference>
<dbReference type="EMBL" id="JAQOWY010000228">
    <property type="protein sequence ID" value="KAK1846653.1"/>
    <property type="molecule type" value="Genomic_DNA"/>
</dbReference>
<feature type="compositionally biased region" description="Basic and acidic residues" evidence="1">
    <location>
        <begin position="40"/>
        <end position="53"/>
    </location>
</feature>
<comment type="caution">
    <text evidence="2">The sequence shown here is derived from an EMBL/GenBank/DDBJ whole genome shotgun (WGS) entry which is preliminary data.</text>
</comment>
<evidence type="ECO:0000256" key="1">
    <source>
        <dbReference type="SAM" id="MobiDB-lite"/>
    </source>
</evidence>
<evidence type="ECO:0000313" key="2">
    <source>
        <dbReference type="EMBL" id="KAK1846653.1"/>
    </source>
</evidence>